<dbReference type="Proteomes" id="UP000034112">
    <property type="component" value="Unassembled WGS sequence"/>
</dbReference>
<name>A0A0F9XBW9_TRIHA</name>
<protein>
    <submittedName>
        <fullName evidence="1">Uncharacterized protein</fullName>
    </submittedName>
</protein>
<sequence>MAAAQSSQPDEHPYPSFEELRSNEQRVFFSPAAKRLYWPLEGVLPSTISVMKTARSVGELDPFFRLDNSGSSNSTWHEISSLPLTDPKVSSIEASLRDLDQWESDWLAWHRDHTAPEFSTEYITYGDLSDEDRPFANEPNENGSWEEDSDTEFLIRCCGDDRPLRKRGLKIKVTPSAGNNFVTVHDYVSISVVHPWLMGLREDIIRAKAVARPMPYPESVSKIEWMVSNLTAPQHENMTKQYWTEMHRTPRPMDAAASRFLQRIGARTAQ</sequence>
<reference evidence="2" key="1">
    <citation type="journal article" date="2015" name="Genome Announc.">
        <title>Draft whole-genome sequence of the biocontrol agent Trichoderma harzianum T6776.</title>
        <authorList>
            <person name="Baroncelli R."/>
            <person name="Piaggeschi G."/>
            <person name="Fiorini L."/>
            <person name="Bertolini E."/>
            <person name="Zapparata A."/>
            <person name="Pe M.E."/>
            <person name="Sarrocco S."/>
            <person name="Vannacci G."/>
        </authorList>
    </citation>
    <scope>NUCLEOTIDE SEQUENCE [LARGE SCALE GENOMIC DNA]</scope>
    <source>
        <strain evidence="2">T6776</strain>
    </source>
</reference>
<evidence type="ECO:0000313" key="1">
    <source>
        <dbReference type="EMBL" id="KKO98167.1"/>
    </source>
</evidence>
<dbReference type="EMBL" id="JOKZ01000451">
    <property type="protein sequence ID" value="KKO98167.1"/>
    <property type="molecule type" value="Genomic_DNA"/>
</dbReference>
<proteinExistence type="predicted"/>
<organism evidence="1 2">
    <name type="scientific">Trichoderma harzianum</name>
    <name type="common">Hypocrea lixii</name>
    <dbReference type="NCBI Taxonomy" id="5544"/>
    <lineage>
        <taxon>Eukaryota</taxon>
        <taxon>Fungi</taxon>
        <taxon>Dikarya</taxon>
        <taxon>Ascomycota</taxon>
        <taxon>Pezizomycotina</taxon>
        <taxon>Sordariomycetes</taxon>
        <taxon>Hypocreomycetidae</taxon>
        <taxon>Hypocreales</taxon>
        <taxon>Hypocreaceae</taxon>
        <taxon>Trichoderma</taxon>
    </lineage>
</organism>
<gene>
    <name evidence="1" type="ORF">THAR02_09728</name>
</gene>
<evidence type="ECO:0000313" key="2">
    <source>
        <dbReference type="Proteomes" id="UP000034112"/>
    </source>
</evidence>
<comment type="caution">
    <text evidence="1">The sequence shown here is derived from an EMBL/GenBank/DDBJ whole genome shotgun (WGS) entry which is preliminary data.</text>
</comment>
<dbReference type="AlphaFoldDB" id="A0A0F9XBW9"/>
<accession>A0A0F9XBW9</accession>
<dbReference type="OrthoDB" id="3944545at2759"/>
<dbReference type="OMA" id="WEDEHNY"/>